<dbReference type="EMBL" id="CP042467">
    <property type="protein sequence ID" value="QED29220.1"/>
    <property type="molecule type" value="Genomic_DNA"/>
</dbReference>
<evidence type="ECO:0000256" key="3">
    <source>
        <dbReference type="ARBA" id="ARBA00022827"/>
    </source>
</evidence>
<dbReference type="GO" id="GO:0050660">
    <property type="term" value="F:flavin adenine dinucleotide binding"/>
    <property type="evidence" value="ECO:0007669"/>
    <property type="project" value="InterPro"/>
</dbReference>
<keyword evidence="2" id="KW-0285">Flavoprotein</keyword>
<dbReference type="InterPro" id="IPR033947">
    <property type="entry name" value="ETF_alpha_N"/>
</dbReference>
<sequence>MSNVLVLAEHMGGKLRKVTLSTITFAREAAKLTGGQVYVLVLGQNVSGIVAEAAAGGADKVFFEDSAVFANYLAENYTPAIVKVAQDQGVGIICGAASTFGKDLVPRVAAKFNAGMVSDAIAIWDDGGIKFKRPLWAGNVLTTVEVTTPVKAVTVRTTEFDPIEGASPCATEAVSTGVGASDSAQFVNFDQVKSDRPELTDAAVVVAGGRGLKSGENFGMIMELADSLNGAVGASRAAVDSGYAPNDWQIGQTGKVVAPNLYFAVAISGAIQHLAGMKGSKCIVAINTNAEAPIFQVADYGLVADAFEAVPAITQKIKALG</sequence>
<feature type="domain" description="Electron transfer flavoprotein alpha/beta-subunit N-terminal" evidence="5">
    <location>
        <begin position="4"/>
        <end position="187"/>
    </location>
</feature>
<evidence type="ECO:0000313" key="6">
    <source>
        <dbReference type="EMBL" id="QED29220.1"/>
    </source>
</evidence>
<evidence type="ECO:0000256" key="1">
    <source>
        <dbReference type="ARBA" id="ARBA00005817"/>
    </source>
</evidence>
<dbReference type="Gene3D" id="3.40.50.1220">
    <property type="entry name" value="TPP-binding domain"/>
    <property type="match status" value="1"/>
</dbReference>
<dbReference type="SUPFAM" id="SSF52402">
    <property type="entry name" value="Adenine nucleotide alpha hydrolases-like"/>
    <property type="match status" value="1"/>
</dbReference>
<dbReference type="AlphaFoldDB" id="A0A5B8XUB3"/>
<dbReference type="InterPro" id="IPR014731">
    <property type="entry name" value="ETF_asu_C"/>
</dbReference>
<dbReference type="CDD" id="cd01715">
    <property type="entry name" value="ETF_alpha"/>
    <property type="match status" value="1"/>
</dbReference>
<keyword evidence="3 4" id="KW-0274">FAD</keyword>
<proteinExistence type="inferred from homology"/>
<feature type="binding site" evidence="4">
    <location>
        <begin position="235"/>
        <end position="236"/>
    </location>
    <ligand>
        <name>FAD</name>
        <dbReference type="ChEBI" id="CHEBI:57692"/>
    </ligand>
</feature>
<dbReference type="GO" id="GO:0009055">
    <property type="term" value="F:electron transfer activity"/>
    <property type="evidence" value="ECO:0007669"/>
    <property type="project" value="InterPro"/>
</dbReference>
<dbReference type="InterPro" id="IPR029035">
    <property type="entry name" value="DHS-like_NAD/FAD-binding_dom"/>
</dbReference>
<keyword evidence="7" id="KW-1185">Reference proteome</keyword>
<dbReference type="Pfam" id="PF00766">
    <property type="entry name" value="ETF_alpha"/>
    <property type="match status" value="1"/>
</dbReference>
<protein>
    <submittedName>
        <fullName evidence="6">Electron transfer flavoprotein subunit alpha/FixB family protein</fullName>
    </submittedName>
</protein>
<dbReference type="InterPro" id="IPR014729">
    <property type="entry name" value="Rossmann-like_a/b/a_fold"/>
</dbReference>
<dbReference type="FunFam" id="3.40.50.1220:FF:000001">
    <property type="entry name" value="Electron transfer flavoprotein, alpha subunit"/>
    <property type="match status" value="1"/>
</dbReference>
<feature type="binding site" evidence="4">
    <location>
        <position position="287"/>
    </location>
    <ligand>
        <name>FAD</name>
        <dbReference type="ChEBI" id="CHEBI:57692"/>
    </ligand>
</feature>
<evidence type="ECO:0000259" key="5">
    <source>
        <dbReference type="SMART" id="SM00893"/>
    </source>
</evidence>
<dbReference type="PIRSF" id="PIRSF000089">
    <property type="entry name" value="Electra_flavoP_a"/>
    <property type="match status" value="1"/>
</dbReference>
<dbReference type="Proteomes" id="UP000321595">
    <property type="component" value="Chromosome"/>
</dbReference>
<dbReference type="GO" id="GO:0033539">
    <property type="term" value="P:fatty acid beta-oxidation using acyl-CoA dehydrogenase"/>
    <property type="evidence" value="ECO:0007669"/>
    <property type="project" value="TreeGrafter"/>
</dbReference>
<dbReference type="RefSeq" id="WP_146962436.1">
    <property type="nucleotide sequence ID" value="NZ_CP042467.1"/>
</dbReference>
<feature type="binding site" evidence="4">
    <location>
        <position position="210"/>
    </location>
    <ligand>
        <name>FAD</name>
        <dbReference type="ChEBI" id="CHEBI:57692"/>
    </ligand>
</feature>
<accession>A0A5B8XUB3</accession>
<dbReference type="KEGG" id="bbae:FRD01_18640"/>
<organism evidence="6 7">
    <name type="scientific">Microvenator marinus</name>
    <dbReference type="NCBI Taxonomy" id="2600177"/>
    <lineage>
        <taxon>Bacteria</taxon>
        <taxon>Deltaproteobacteria</taxon>
        <taxon>Bradymonadales</taxon>
        <taxon>Microvenatoraceae</taxon>
        <taxon>Microvenator</taxon>
    </lineage>
</organism>
<comment type="cofactor">
    <cofactor evidence="4">
        <name>FAD</name>
        <dbReference type="ChEBI" id="CHEBI:57692"/>
    </cofactor>
    <text evidence="4">Binds 1 FAD per dimer.</text>
</comment>
<dbReference type="InterPro" id="IPR001308">
    <property type="entry name" value="ETF_a/FixB"/>
</dbReference>
<name>A0A5B8XUB3_9DELT</name>
<dbReference type="Gene3D" id="3.40.50.620">
    <property type="entry name" value="HUPs"/>
    <property type="match status" value="1"/>
</dbReference>
<dbReference type="PANTHER" id="PTHR43153:SF1">
    <property type="entry name" value="ELECTRON TRANSFER FLAVOPROTEIN SUBUNIT ALPHA, MITOCHONDRIAL"/>
    <property type="match status" value="1"/>
</dbReference>
<dbReference type="PANTHER" id="PTHR43153">
    <property type="entry name" value="ELECTRON TRANSFER FLAVOPROTEIN ALPHA"/>
    <property type="match status" value="1"/>
</dbReference>
<feature type="binding site" evidence="4">
    <location>
        <begin position="249"/>
        <end position="253"/>
    </location>
    <ligand>
        <name>FAD</name>
        <dbReference type="ChEBI" id="CHEBI:57692"/>
    </ligand>
</feature>
<evidence type="ECO:0000256" key="4">
    <source>
        <dbReference type="PIRSR" id="PIRSR000089-1"/>
    </source>
</evidence>
<dbReference type="InterPro" id="IPR014730">
    <property type="entry name" value="ETF_a/b_N"/>
</dbReference>
<evidence type="ECO:0000256" key="2">
    <source>
        <dbReference type="ARBA" id="ARBA00022630"/>
    </source>
</evidence>
<dbReference type="Pfam" id="PF01012">
    <property type="entry name" value="ETF"/>
    <property type="match status" value="1"/>
</dbReference>
<evidence type="ECO:0000313" key="7">
    <source>
        <dbReference type="Proteomes" id="UP000321595"/>
    </source>
</evidence>
<comment type="similarity">
    <text evidence="1">Belongs to the ETF alpha-subunit/FixB family.</text>
</comment>
<dbReference type="SMART" id="SM00893">
    <property type="entry name" value="ETF"/>
    <property type="match status" value="1"/>
</dbReference>
<gene>
    <name evidence="6" type="ORF">FRD01_18640</name>
</gene>
<dbReference type="SUPFAM" id="SSF52467">
    <property type="entry name" value="DHS-like NAD/FAD-binding domain"/>
    <property type="match status" value="1"/>
</dbReference>
<reference evidence="6 7" key="1">
    <citation type="submission" date="2019-08" db="EMBL/GenBank/DDBJ databases">
        <authorList>
            <person name="Liang Q."/>
        </authorList>
    </citation>
    <scope>NUCLEOTIDE SEQUENCE [LARGE SCALE GENOMIC DNA]</scope>
    <source>
        <strain evidence="6 7">V1718</strain>
    </source>
</reference>
<dbReference type="OrthoDB" id="9770286at2"/>